<dbReference type="AlphaFoldDB" id="A0A0F9GWK4"/>
<organism evidence="1">
    <name type="scientific">marine sediment metagenome</name>
    <dbReference type="NCBI Taxonomy" id="412755"/>
    <lineage>
        <taxon>unclassified sequences</taxon>
        <taxon>metagenomes</taxon>
        <taxon>ecological metagenomes</taxon>
    </lineage>
</organism>
<reference evidence="1" key="1">
    <citation type="journal article" date="2015" name="Nature">
        <title>Complex archaea that bridge the gap between prokaryotes and eukaryotes.</title>
        <authorList>
            <person name="Spang A."/>
            <person name="Saw J.H."/>
            <person name="Jorgensen S.L."/>
            <person name="Zaremba-Niedzwiedzka K."/>
            <person name="Martijn J."/>
            <person name="Lind A.E."/>
            <person name="van Eijk R."/>
            <person name="Schleper C."/>
            <person name="Guy L."/>
            <person name="Ettema T.J."/>
        </authorList>
    </citation>
    <scope>NUCLEOTIDE SEQUENCE</scope>
</reference>
<proteinExistence type="predicted"/>
<dbReference type="EMBL" id="LAZR01016734">
    <property type="protein sequence ID" value="KKM03220.1"/>
    <property type="molecule type" value="Genomic_DNA"/>
</dbReference>
<accession>A0A0F9GWK4</accession>
<name>A0A0F9GWK4_9ZZZZ</name>
<protein>
    <submittedName>
        <fullName evidence="1">Uncharacterized protein</fullName>
    </submittedName>
</protein>
<evidence type="ECO:0000313" key="1">
    <source>
        <dbReference type="EMBL" id="KKM03220.1"/>
    </source>
</evidence>
<feature type="non-terminal residue" evidence="1">
    <location>
        <position position="345"/>
    </location>
</feature>
<gene>
    <name evidence="1" type="ORF">LCGC14_1776580</name>
</gene>
<comment type="caution">
    <text evidence="1">The sequence shown here is derived from an EMBL/GenBank/DDBJ whole genome shotgun (WGS) entry which is preliminary data.</text>
</comment>
<sequence>MGPYLGDYKEDETLYFNWDTNDGEGASITRATNGTIRVYKDNNVTQSTAGITDVEDFDSLTGVHNCRIVLTDAFYVTGSDYSVVLVGAVIDGQTVNAVLATFSIENRLNSVVENNLDHLMKVPVADRDVMAEIVDGTALANIMTKTDGDTSDFDPDTDSLEAIRDNIVAASPQRHFAESDNIVTGTRDGGTTYTNTLTINSTYFQTSPVTPAVGGFGLNVELVFTVGTGLNRVPSSVNMTGYFDAIPVRFVHVWAYNYLASSWDQLSDNGSAILDGSSNEDYQYALSSHHLQTSDGEVKIRFTSASTTAADDLYIDYVGVGSLAVEAAGLTAEAIAQAVHSHDVS</sequence>